<name>A0AAV1SHE2_9ROSI</name>
<accession>A0AAV1SHE2</accession>
<dbReference type="EMBL" id="CAWUPB010001184">
    <property type="protein sequence ID" value="CAK7350999.1"/>
    <property type="molecule type" value="Genomic_DNA"/>
</dbReference>
<organism evidence="1 2">
    <name type="scientific">Dovyalis caffra</name>
    <dbReference type="NCBI Taxonomy" id="77055"/>
    <lineage>
        <taxon>Eukaryota</taxon>
        <taxon>Viridiplantae</taxon>
        <taxon>Streptophyta</taxon>
        <taxon>Embryophyta</taxon>
        <taxon>Tracheophyta</taxon>
        <taxon>Spermatophyta</taxon>
        <taxon>Magnoliopsida</taxon>
        <taxon>eudicotyledons</taxon>
        <taxon>Gunneridae</taxon>
        <taxon>Pentapetalae</taxon>
        <taxon>rosids</taxon>
        <taxon>fabids</taxon>
        <taxon>Malpighiales</taxon>
        <taxon>Salicaceae</taxon>
        <taxon>Flacourtieae</taxon>
        <taxon>Dovyalis</taxon>
    </lineage>
</organism>
<reference evidence="1 2" key="1">
    <citation type="submission" date="2024-01" db="EMBL/GenBank/DDBJ databases">
        <authorList>
            <person name="Waweru B."/>
        </authorList>
    </citation>
    <scope>NUCLEOTIDE SEQUENCE [LARGE SCALE GENOMIC DNA]</scope>
</reference>
<proteinExistence type="predicted"/>
<sequence>MGHGVEFLGWLTELESDAVPKIGCCDDASMTLPRIGEEDLSRANDSITNPSFCLNGKGPRYLTNEKFKISYLSDALDERE</sequence>
<evidence type="ECO:0000313" key="2">
    <source>
        <dbReference type="Proteomes" id="UP001314170"/>
    </source>
</evidence>
<protein>
    <submittedName>
        <fullName evidence="1">Uncharacterized protein</fullName>
    </submittedName>
</protein>
<dbReference type="Proteomes" id="UP001314170">
    <property type="component" value="Unassembled WGS sequence"/>
</dbReference>
<keyword evidence="2" id="KW-1185">Reference proteome</keyword>
<dbReference type="AlphaFoldDB" id="A0AAV1SHE2"/>
<gene>
    <name evidence="1" type="ORF">DCAF_LOCUS23633</name>
</gene>
<evidence type="ECO:0000313" key="1">
    <source>
        <dbReference type="EMBL" id="CAK7350999.1"/>
    </source>
</evidence>
<comment type="caution">
    <text evidence="1">The sequence shown here is derived from an EMBL/GenBank/DDBJ whole genome shotgun (WGS) entry which is preliminary data.</text>
</comment>